<dbReference type="AlphaFoldDB" id="A0AAU9TA15"/>
<dbReference type="SUPFAM" id="SSF69593">
    <property type="entry name" value="Glycerol-3-phosphate (1)-acyltransferase"/>
    <property type="match status" value="1"/>
</dbReference>
<protein>
    <recommendedName>
        <fullName evidence="6">Serine aminopeptidase S33 domain-containing protein</fullName>
    </recommendedName>
</protein>
<accession>A0AAU9TA15</accession>
<dbReference type="GO" id="GO:0016020">
    <property type="term" value="C:membrane"/>
    <property type="evidence" value="ECO:0007669"/>
    <property type="project" value="TreeGrafter"/>
</dbReference>
<dbReference type="SUPFAM" id="SSF53474">
    <property type="entry name" value="alpha/beta-Hydrolases"/>
    <property type="match status" value="1"/>
</dbReference>
<keyword evidence="2" id="KW-0808">Transferase</keyword>
<dbReference type="Proteomes" id="UP000836841">
    <property type="component" value="Chromosome 7"/>
</dbReference>
<gene>
    <name evidence="4" type="ORF">TAV2_LOCUS22494</name>
</gene>
<evidence type="ECO:0000313" key="5">
    <source>
        <dbReference type="Proteomes" id="UP000836841"/>
    </source>
</evidence>
<keyword evidence="3" id="KW-0012">Acyltransferase</keyword>
<evidence type="ECO:0000256" key="1">
    <source>
        <dbReference type="ARBA" id="ARBA00005420"/>
    </source>
</evidence>
<dbReference type="Gene3D" id="3.40.50.1820">
    <property type="entry name" value="alpha/beta hydrolase"/>
    <property type="match status" value="1"/>
</dbReference>
<dbReference type="PANTHER" id="PTHR22753">
    <property type="entry name" value="TRANSMEMBRANE PROTEIN 68"/>
    <property type="match status" value="1"/>
</dbReference>
<proteinExistence type="inferred from homology"/>
<organism evidence="4 5">
    <name type="scientific">Thlaspi arvense</name>
    <name type="common">Field penny-cress</name>
    <dbReference type="NCBI Taxonomy" id="13288"/>
    <lineage>
        <taxon>Eukaryota</taxon>
        <taxon>Viridiplantae</taxon>
        <taxon>Streptophyta</taxon>
        <taxon>Embryophyta</taxon>
        <taxon>Tracheophyta</taxon>
        <taxon>Spermatophyta</taxon>
        <taxon>Magnoliopsida</taxon>
        <taxon>eudicotyledons</taxon>
        <taxon>Gunneridae</taxon>
        <taxon>Pentapetalae</taxon>
        <taxon>rosids</taxon>
        <taxon>malvids</taxon>
        <taxon>Brassicales</taxon>
        <taxon>Brassicaceae</taxon>
        <taxon>Thlaspideae</taxon>
        <taxon>Thlaspi</taxon>
    </lineage>
</organism>
<sequence>MANTTVRITDGVCPIFSSGSRRAHNLGFSHCKSTQRLTSVAIGRFRGRRKVTATVNPYSDTDAARPEERKSLADFVLEVGDFFRSDGGDGGPPRWFSPLECGSRAPGSPLLLYIPGSSLLTLELKSIKSKFAGIDGTGLGMIRQHKRLGEIFDIWCLHFPVTDRTPARDIVKLIERTVRSEYYRFPNRPIYMVGESIGACLALDVAASNPDIDLVLLLANPVTRFSNLMLQPLSSLLEILPDEVPSLIEENFGFKEGYPFAAMFESMLNETIAQMGGGLLGDFFASSANLPTLMKILPKDTLLWKLQLLKSASASANSHMHTVKAETLLLLSGRDQWLLNKEDIERLRSALPRCEVRYFENNGQFPFLEDGVDLATIIKISYYYRRAKEHDYISDYILPTPFELKEFEQSQRLLIDATSPVFLSTLDNGTVVRSLAGIPSEGPVLYVGNHMLLGLELRPAAIHFLKERNILLRGLAHPVMFAKKTGSKLPDIEMFDSVRIIGAVPVSHVNFYKLLRSKAHVVLYPGGVREALHRKGEEYKLFWPEHSEFVRIASKFGAKIVPFGSVGEDDLCEMFLDYNDQMKIPFLKNIIDEITHDTTKLRNEEEGEVGNQDLHMPGLIPKIPGRFYVYFGKPIDTKGKEKELNDKEKAHEVYLQVKSEVERCMTYLKIKREKDPYRNIFPRLLYYLSHGFSSQIPTFDLRDQ</sequence>
<keyword evidence="5" id="KW-1185">Reference proteome</keyword>
<dbReference type="InterPro" id="IPR007130">
    <property type="entry name" value="DAGAT"/>
</dbReference>
<dbReference type="Pfam" id="PF03982">
    <property type="entry name" value="DAGAT"/>
    <property type="match status" value="1"/>
</dbReference>
<reference evidence="4 5" key="1">
    <citation type="submission" date="2022-03" db="EMBL/GenBank/DDBJ databases">
        <authorList>
            <person name="Nunn A."/>
            <person name="Chopra R."/>
            <person name="Nunn A."/>
            <person name="Contreras Garrido A."/>
        </authorList>
    </citation>
    <scope>NUCLEOTIDE SEQUENCE [LARGE SCALE GENOMIC DNA]</scope>
</reference>
<dbReference type="InterPro" id="IPR029058">
    <property type="entry name" value="AB_hydrolase_fold"/>
</dbReference>
<name>A0AAU9TA15_THLAR</name>
<evidence type="ECO:0008006" key="6">
    <source>
        <dbReference type="Google" id="ProtNLM"/>
    </source>
</evidence>
<dbReference type="GO" id="GO:0019432">
    <property type="term" value="P:triglyceride biosynthetic process"/>
    <property type="evidence" value="ECO:0007669"/>
    <property type="project" value="UniProtKB-ARBA"/>
</dbReference>
<dbReference type="GO" id="GO:0004144">
    <property type="term" value="F:diacylglycerol O-acyltransferase activity"/>
    <property type="evidence" value="ECO:0007669"/>
    <property type="project" value="UniProtKB-ARBA"/>
</dbReference>
<dbReference type="PANTHER" id="PTHR22753:SF24">
    <property type="entry name" value="ESTERASE_LIPASE_THIOESTERASE FAMILY PROTEIN"/>
    <property type="match status" value="1"/>
</dbReference>
<evidence type="ECO:0000313" key="4">
    <source>
        <dbReference type="EMBL" id="CAH2080157.1"/>
    </source>
</evidence>
<evidence type="ECO:0000256" key="3">
    <source>
        <dbReference type="ARBA" id="ARBA00023315"/>
    </source>
</evidence>
<comment type="similarity">
    <text evidence="1">Belongs to the diacylglycerol acyltransferase family.</text>
</comment>
<evidence type="ECO:0000256" key="2">
    <source>
        <dbReference type="ARBA" id="ARBA00022679"/>
    </source>
</evidence>
<dbReference type="EMBL" id="OU466863">
    <property type="protein sequence ID" value="CAH2080157.1"/>
    <property type="molecule type" value="Genomic_DNA"/>
</dbReference>
<dbReference type="CDD" id="cd07987">
    <property type="entry name" value="LPLAT_MGAT-like"/>
    <property type="match status" value="1"/>
</dbReference>